<comment type="caution">
    <text evidence="3">The sequence shown here is derived from an EMBL/GenBank/DDBJ whole genome shotgun (WGS) entry which is preliminary data.</text>
</comment>
<organism evidence="3 4">
    <name type="scientific">Lymnaea stagnalis</name>
    <name type="common">Great pond snail</name>
    <name type="synonym">Helix stagnalis</name>
    <dbReference type="NCBI Taxonomy" id="6523"/>
    <lineage>
        <taxon>Eukaryota</taxon>
        <taxon>Metazoa</taxon>
        <taxon>Spiralia</taxon>
        <taxon>Lophotrochozoa</taxon>
        <taxon>Mollusca</taxon>
        <taxon>Gastropoda</taxon>
        <taxon>Heterobranchia</taxon>
        <taxon>Euthyneura</taxon>
        <taxon>Panpulmonata</taxon>
        <taxon>Hygrophila</taxon>
        <taxon>Lymnaeoidea</taxon>
        <taxon>Lymnaeidae</taxon>
        <taxon>Lymnaea</taxon>
    </lineage>
</organism>
<evidence type="ECO:0000256" key="2">
    <source>
        <dbReference type="SAM" id="Phobius"/>
    </source>
</evidence>
<evidence type="ECO:0000313" key="3">
    <source>
        <dbReference type="EMBL" id="CAL1528973.1"/>
    </source>
</evidence>
<reference evidence="3 4" key="1">
    <citation type="submission" date="2024-04" db="EMBL/GenBank/DDBJ databases">
        <authorList>
            <consortium name="Genoscope - CEA"/>
            <person name="William W."/>
        </authorList>
    </citation>
    <scope>NUCLEOTIDE SEQUENCE [LARGE SCALE GENOMIC DNA]</scope>
</reference>
<keyword evidence="2" id="KW-1133">Transmembrane helix</keyword>
<evidence type="ECO:0000313" key="4">
    <source>
        <dbReference type="Proteomes" id="UP001497497"/>
    </source>
</evidence>
<protein>
    <submittedName>
        <fullName evidence="3">Uncharacterized protein</fullName>
    </submittedName>
</protein>
<sequence length="225" mass="24762">MGDLTLSLEDGSGKCPCSVNHGNHLQGDGRPVAPRPRRDSSISLYFTNLPTIPELEPLVTPPSPTDGKHMDQSVAPTCGEKCNNNYSCCKVADLYLGHPYLPTRPVISKTDHHPHSVLSTWTYAQFSILKNGSHPGNFDSPFSTYSDHKHGMTSPIAILNAKQHHDGTDSSKSDIGDHSSVLTLEEDQPKKMTRAQKIQMRIMMAVGFVLVIGILLWIISPFFPF</sequence>
<dbReference type="Proteomes" id="UP001497497">
    <property type="component" value="Unassembled WGS sequence"/>
</dbReference>
<evidence type="ECO:0000256" key="1">
    <source>
        <dbReference type="SAM" id="MobiDB-lite"/>
    </source>
</evidence>
<keyword evidence="2" id="KW-0472">Membrane</keyword>
<feature type="compositionally biased region" description="Basic and acidic residues" evidence="1">
    <location>
        <begin position="163"/>
        <end position="177"/>
    </location>
</feature>
<keyword evidence="2" id="KW-0812">Transmembrane</keyword>
<keyword evidence="4" id="KW-1185">Reference proteome</keyword>
<name>A0AAV2H6A6_LYMST</name>
<dbReference type="AlphaFoldDB" id="A0AAV2H6A6"/>
<feature type="region of interest" description="Disordered" evidence="1">
    <location>
        <begin position="163"/>
        <end position="187"/>
    </location>
</feature>
<feature type="transmembrane region" description="Helical" evidence="2">
    <location>
        <begin position="202"/>
        <end position="223"/>
    </location>
</feature>
<proteinExistence type="predicted"/>
<accession>A0AAV2H6A6</accession>
<gene>
    <name evidence="3" type="ORF">GSLYS_00003143001</name>
</gene>
<dbReference type="EMBL" id="CAXITT010000041">
    <property type="protein sequence ID" value="CAL1528973.1"/>
    <property type="molecule type" value="Genomic_DNA"/>
</dbReference>